<reference evidence="2" key="2">
    <citation type="submission" date="2015-06" db="EMBL/GenBank/DDBJ databases">
        <title>Environmentally co-occuring mercury resistance plasmids are genetically and phenotypically diverse and confer variable context-dependent fitness effects.</title>
        <authorList>
            <person name="Hall J.P.J."/>
            <person name="Harrison E."/>
            <person name="Lilley A.K."/>
            <person name="Paterson S."/>
            <person name="Spiers A.J."/>
            <person name="Brockhurst M.A."/>
        </authorList>
    </citation>
    <scope>NUCLEOTIDE SEQUENCE [LARGE SCALE GENOMIC DNA]</scope>
    <source>
        <strain evidence="2">SBW25</strain>
        <plasmid evidence="2">pQBR55</plasmid>
    </source>
</reference>
<geneLocation type="plasmid" evidence="2">
    <name>pQBR55</name>
</geneLocation>
<feature type="region of interest" description="Disordered" evidence="1">
    <location>
        <begin position="34"/>
        <end position="53"/>
    </location>
</feature>
<keyword evidence="2" id="KW-0614">Plasmid</keyword>
<accession>A0A0G4E6C0</accession>
<evidence type="ECO:0000256" key="1">
    <source>
        <dbReference type="SAM" id="MobiDB-lite"/>
    </source>
</evidence>
<sequence>MIDSGLLLDTFAFSSLPMPSESLKKAGKPLVSDFDTQAIRPMSTPSQPACRPL</sequence>
<organism evidence="2">
    <name type="scientific">Pseudomonas fluorescens (strain SBW25)</name>
    <dbReference type="NCBI Taxonomy" id="216595"/>
    <lineage>
        <taxon>Bacteria</taxon>
        <taxon>Pseudomonadati</taxon>
        <taxon>Pseudomonadota</taxon>
        <taxon>Gammaproteobacteria</taxon>
        <taxon>Pseudomonadales</taxon>
        <taxon>Pseudomonadaceae</taxon>
        <taxon>Pseudomonas</taxon>
    </lineage>
</organism>
<gene>
    <name evidence="2" type="ORF">PQBR55_0113</name>
</gene>
<protein>
    <submittedName>
        <fullName evidence="2">Uncharacterized protein</fullName>
    </submittedName>
</protein>
<evidence type="ECO:0000313" key="2">
    <source>
        <dbReference type="EMBL" id="CEK42492.1"/>
    </source>
</evidence>
<name>A0A0G4E6C0_PSEFS</name>
<dbReference type="EMBL" id="LN713927">
    <property type="protein sequence ID" value="CEK42492.1"/>
    <property type="molecule type" value="Genomic_DNA"/>
</dbReference>
<reference evidence="2" key="1">
    <citation type="submission" date="2014-12" db="EMBL/GenBank/DDBJ databases">
        <authorList>
            <person name="Hall J."/>
        </authorList>
    </citation>
    <scope>NUCLEOTIDE SEQUENCE [LARGE SCALE GENOMIC DNA]</scope>
    <source>
        <strain evidence="2">SBW25</strain>
        <plasmid evidence="2">pQBR55</plasmid>
    </source>
</reference>
<proteinExistence type="predicted"/>
<dbReference type="AlphaFoldDB" id="A0A0G4E6C0"/>